<accession>A0A6G1KMI6</accession>
<dbReference type="OrthoDB" id="3799321at2759"/>
<sequence length="172" mass="18530">MTDPHSNRSSQPPATQHHILFQPPPQYPTAFQPLAGTQSTTLGSITSTTPPSSSRATTTSTSFHHYTPRTHGSSTSSTFSTSGHQPTRPGTHPITAPFQVPRMPMSWPWPTSIPNGQAGGQGQRWVMKESHDGRQDAGANPNIDPRLLGEGREIEYGRVGNGEERPAGSRGQ</sequence>
<evidence type="ECO:0000256" key="1">
    <source>
        <dbReference type="SAM" id="MobiDB-lite"/>
    </source>
</evidence>
<reference evidence="2" key="1">
    <citation type="journal article" date="2020" name="Stud. Mycol.">
        <title>101 Dothideomycetes genomes: a test case for predicting lifestyles and emergence of pathogens.</title>
        <authorList>
            <person name="Haridas S."/>
            <person name="Albert R."/>
            <person name="Binder M."/>
            <person name="Bloem J."/>
            <person name="Labutti K."/>
            <person name="Salamov A."/>
            <person name="Andreopoulos B."/>
            <person name="Baker S."/>
            <person name="Barry K."/>
            <person name="Bills G."/>
            <person name="Bluhm B."/>
            <person name="Cannon C."/>
            <person name="Castanera R."/>
            <person name="Culley D."/>
            <person name="Daum C."/>
            <person name="Ezra D."/>
            <person name="Gonzalez J."/>
            <person name="Henrissat B."/>
            <person name="Kuo A."/>
            <person name="Liang C."/>
            <person name="Lipzen A."/>
            <person name="Lutzoni F."/>
            <person name="Magnuson J."/>
            <person name="Mondo S."/>
            <person name="Nolan M."/>
            <person name="Ohm R."/>
            <person name="Pangilinan J."/>
            <person name="Park H.-J."/>
            <person name="Ramirez L."/>
            <person name="Alfaro M."/>
            <person name="Sun H."/>
            <person name="Tritt A."/>
            <person name="Yoshinaga Y."/>
            <person name="Zwiers L.-H."/>
            <person name="Turgeon B."/>
            <person name="Goodwin S."/>
            <person name="Spatafora J."/>
            <person name="Crous P."/>
            <person name="Grigoriev I."/>
        </authorList>
    </citation>
    <scope>NUCLEOTIDE SEQUENCE</scope>
    <source>
        <strain evidence="2">CBS 279.74</strain>
    </source>
</reference>
<keyword evidence="3" id="KW-1185">Reference proteome</keyword>
<evidence type="ECO:0000313" key="3">
    <source>
        <dbReference type="Proteomes" id="UP000799428"/>
    </source>
</evidence>
<organism evidence="2 3">
    <name type="scientific">Pleomassaria siparia CBS 279.74</name>
    <dbReference type="NCBI Taxonomy" id="1314801"/>
    <lineage>
        <taxon>Eukaryota</taxon>
        <taxon>Fungi</taxon>
        <taxon>Dikarya</taxon>
        <taxon>Ascomycota</taxon>
        <taxon>Pezizomycotina</taxon>
        <taxon>Dothideomycetes</taxon>
        <taxon>Pleosporomycetidae</taxon>
        <taxon>Pleosporales</taxon>
        <taxon>Pleomassariaceae</taxon>
        <taxon>Pleomassaria</taxon>
    </lineage>
</organism>
<feature type="compositionally biased region" description="Low complexity" evidence="1">
    <location>
        <begin position="70"/>
        <end position="84"/>
    </location>
</feature>
<feature type="compositionally biased region" description="Low complexity" evidence="1">
    <location>
        <begin position="37"/>
        <end position="62"/>
    </location>
</feature>
<protein>
    <submittedName>
        <fullName evidence="2">Uncharacterized protein</fullName>
    </submittedName>
</protein>
<dbReference type="Proteomes" id="UP000799428">
    <property type="component" value="Unassembled WGS sequence"/>
</dbReference>
<dbReference type="AlphaFoldDB" id="A0A6G1KMI6"/>
<feature type="region of interest" description="Disordered" evidence="1">
    <location>
        <begin position="114"/>
        <end position="172"/>
    </location>
</feature>
<gene>
    <name evidence="2" type="ORF">K504DRAFT_450697</name>
</gene>
<feature type="compositionally biased region" description="Basic and acidic residues" evidence="1">
    <location>
        <begin position="126"/>
        <end position="135"/>
    </location>
</feature>
<feature type="compositionally biased region" description="Basic and acidic residues" evidence="1">
    <location>
        <begin position="147"/>
        <end position="172"/>
    </location>
</feature>
<name>A0A6G1KMI6_9PLEO</name>
<proteinExistence type="predicted"/>
<feature type="region of interest" description="Disordered" evidence="1">
    <location>
        <begin position="1"/>
        <end position="101"/>
    </location>
</feature>
<evidence type="ECO:0000313" key="2">
    <source>
        <dbReference type="EMBL" id="KAF2714106.1"/>
    </source>
</evidence>
<dbReference type="EMBL" id="MU005765">
    <property type="protein sequence ID" value="KAF2714106.1"/>
    <property type="molecule type" value="Genomic_DNA"/>
</dbReference>